<protein>
    <submittedName>
        <fullName evidence="2">Stringent starvation protein B</fullName>
    </submittedName>
</protein>
<gene>
    <name evidence="2" type="ORF">AS359_03960</name>
</gene>
<evidence type="ECO:0000313" key="3">
    <source>
        <dbReference type="Proteomes" id="UP000053300"/>
    </source>
</evidence>
<keyword evidence="3" id="KW-1185">Reference proteome</keyword>
<dbReference type="InterPro" id="IPR007481">
    <property type="entry name" value="SspB"/>
</dbReference>
<dbReference type="GO" id="GO:0045732">
    <property type="term" value="P:positive regulation of protein catabolic process"/>
    <property type="evidence" value="ECO:0007669"/>
    <property type="project" value="TreeGrafter"/>
</dbReference>
<dbReference type="SUPFAM" id="SSF101738">
    <property type="entry name" value="SspB-like"/>
    <property type="match status" value="1"/>
</dbReference>
<dbReference type="EMBL" id="LPXH01000027">
    <property type="protein sequence ID" value="KUF40751.1"/>
    <property type="molecule type" value="Genomic_DNA"/>
</dbReference>
<dbReference type="STRING" id="225992.B5M06_07985"/>
<sequence length="176" mass="18782">MTESSATSTRPYLIRAIHEWCTDNGFTPYLAVKVDRSVQVPREYVNGGEIVLNVSYDATGSLQLGNEYIEFKARFGGRPHDIMVPVERVQAIYARETGQGMSFPVIDDLLAELADDAAALAAAEAEDEAAPEQEPAASTPVVQLVSASSKPSDGDEPPSPPAPAAGGKRPALKRVK</sequence>
<feature type="region of interest" description="Disordered" evidence="1">
    <location>
        <begin position="122"/>
        <end position="176"/>
    </location>
</feature>
<dbReference type="NCBIfam" id="NF008769">
    <property type="entry name" value="PRK11798.2-5"/>
    <property type="match status" value="1"/>
</dbReference>
<dbReference type="Proteomes" id="UP000053300">
    <property type="component" value="Unassembled WGS sequence"/>
</dbReference>
<dbReference type="InterPro" id="IPR036760">
    <property type="entry name" value="SspB-like_sf"/>
</dbReference>
<dbReference type="AlphaFoldDB" id="A0A0W7Z125"/>
<dbReference type="GO" id="GO:0005829">
    <property type="term" value="C:cytosol"/>
    <property type="evidence" value="ECO:0007669"/>
    <property type="project" value="TreeGrafter"/>
</dbReference>
<accession>A0A0W7Z125</accession>
<dbReference type="PANTHER" id="PTHR37486:SF1">
    <property type="entry name" value="STRINGENT STARVATION PROTEIN B"/>
    <property type="match status" value="1"/>
</dbReference>
<reference evidence="2 3" key="1">
    <citation type="submission" date="2015-12" db="EMBL/GenBank/DDBJ databases">
        <title>Complete genome sequence of a multi-drug resistant strain Acidovorax sp. 12322-1.</title>
        <authorList>
            <person name="Ming D."/>
            <person name="Wang M."/>
            <person name="Hu S."/>
            <person name="Zhou Y."/>
            <person name="Jiang T."/>
        </authorList>
    </citation>
    <scope>NUCLEOTIDE SEQUENCE [LARGE SCALE GENOMIC DNA]</scope>
    <source>
        <strain evidence="2 3">12322-1</strain>
    </source>
</reference>
<proteinExistence type="predicted"/>
<evidence type="ECO:0000256" key="1">
    <source>
        <dbReference type="SAM" id="MobiDB-lite"/>
    </source>
</evidence>
<dbReference type="GO" id="GO:0005840">
    <property type="term" value="C:ribosome"/>
    <property type="evidence" value="ECO:0007669"/>
    <property type="project" value="TreeGrafter"/>
</dbReference>
<evidence type="ECO:0000313" key="2">
    <source>
        <dbReference type="EMBL" id="KUF40751.1"/>
    </source>
</evidence>
<dbReference type="Pfam" id="PF04386">
    <property type="entry name" value="SspB"/>
    <property type="match status" value="1"/>
</dbReference>
<dbReference type="Gene3D" id="2.30.30.220">
    <property type="entry name" value="SspB-like"/>
    <property type="match status" value="1"/>
</dbReference>
<accession>A0A1V3TLS3</accession>
<dbReference type="RefSeq" id="WP_058880061.1">
    <property type="nucleotide sequence ID" value="NZ_CATYED010000007.1"/>
</dbReference>
<dbReference type="PANTHER" id="PTHR37486">
    <property type="entry name" value="STRINGENT STARVATION PROTEIN B"/>
    <property type="match status" value="1"/>
</dbReference>
<organism evidence="2 3">
    <name type="scientific">Comamonas kerstersii</name>
    <dbReference type="NCBI Taxonomy" id="225992"/>
    <lineage>
        <taxon>Bacteria</taxon>
        <taxon>Pseudomonadati</taxon>
        <taxon>Pseudomonadota</taxon>
        <taxon>Betaproteobacteria</taxon>
        <taxon>Burkholderiales</taxon>
        <taxon>Comamonadaceae</taxon>
        <taxon>Comamonas</taxon>
    </lineage>
</organism>
<name>A0A0W7Z125_9BURK</name>
<comment type="caution">
    <text evidence="2">The sequence shown here is derived from an EMBL/GenBank/DDBJ whole genome shotgun (WGS) entry which is preliminary data.</text>
</comment>